<accession>A0AAV4FF46</accession>
<dbReference type="EMBL" id="BMAT01000703">
    <property type="protein sequence ID" value="GFR71531.1"/>
    <property type="molecule type" value="Genomic_DNA"/>
</dbReference>
<feature type="region of interest" description="Disordered" evidence="5">
    <location>
        <begin position="1"/>
        <end position="61"/>
    </location>
</feature>
<feature type="compositionally biased region" description="Polar residues" evidence="5">
    <location>
        <begin position="15"/>
        <end position="32"/>
    </location>
</feature>
<dbReference type="GO" id="GO:0008270">
    <property type="term" value="F:zinc ion binding"/>
    <property type="evidence" value="ECO:0007669"/>
    <property type="project" value="UniProtKB-KW"/>
</dbReference>
<dbReference type="AlphaFoldDB" id="A0AAV4FF46"/>
<evidence type="ECO:0000313" key="8">
    <source>
        <dbReference type="Proteomes" id="UP000762676"/>
    </source>
</evidence>
<keyword evidence="8" id="KW-1185">Reference proteome</keyword>
<dbReference type="SUPFAM" id="SSF57903">
    <property type="entry name" value="FYVE/PHD zinc finger"/>
    <property type="match status" value="1"/>
</dbReference>
<organism evidence="7 8">
    <name type="scientific">Elysia marginata</name>
    <dbReference type="NCBI Taxonomy" id="1093978"/>
    <lineage>
        <taxon>Eukaryota</taxon>
        <taxon>Metazoa</taxon>
        <taxon>Spiralia</taxon>
        <taxon>Lophotrochozoa</taxon>
        <taxon>Mollusca</taxon>
        <taxon>Gastropoda</taxon>
        <taxon>Heterobranchia</taxon>
        <taxon>Euthyneura</taxon>
        <taxon>Panpulmonata</taxon>
        <taxon>Sacoglossa</taxon>
        <taxon>Placobranchoidea</taxon>
        <taxon>Plakobranchidae</taxon>
        <taxon>Elysia</taxon>
    </lineage>
</organism>
<dbReference type="InterPro" id="IPR013083">
    <property type="entry name" value="Znf_RING/FYVE/PHD"/>
</dbReference>
<feature type="domain" description="PHD-type" evidence="6">
    <location>
        <begin position="89"/>
        <end position="142"/>
    </location>
</feature>
<evidence type="ECO:0000259" key="6">
    <source>
        <dbReference type="PROSITE" id="PS50016"/>
    </source>
</evidence>
<feature type="compositionally biased region" description="Pro residues" evidence="5">
    <location>
        <begin position="1"/>
        <end position="10"/>
    </location>
</feature>
<evidence type="ECO:0000256" key="4">
    <source>
        <dbReference type="PROSITE-ProRule" id="PRU00146"/>
    </source>
</evidence>
<name>A0AAV4FF46_9GAST</name>
<evidence type="ECO:0000256" key="3">
    <source>
        <dbReference type="ARBA" id="ARBA00022833"/>
    </source>
</evidence>
<dbReference type="Gene3D" id="3.30.40.10">
    <property type="entry name" value="Zinc/RING finger domain, C3HC4 (zinc finger)"/>
    <property type="match status" value="1"/>
</dbReference>
<reference evidence="7 8" key="1">
    <citation type="journal article" date="2021" name="Elife">
        <title>Chloroplast acquisition without the gene transfer in kleptoplastic sea slugs, Plakobranchus ocellatus.</title>
        <authorList>
            <person name="Maeda T."/>
            <person name="Takahashi S."/>
            <person name="Yoshida T."/>
            <person name="Shimamura S."/>
            <person name="Takaki Y."/>
            <person name="Nagai Y."/>
            <person name="Toyoda A."/>
            <person name="Suzuki Y."/>
            <person name="Arimoto A."/>
            <person name="Ishii H."/>
            <person name="Satoh N."/>
            <person name="Nishiyama T."/>
            <person name="Hasebe M."/>
            <person name="Maruyama T."/>
            <person name="Minagawa J."/>
            <person name="Obokata J."/>
            <person name="Shigenobu S."/>
        </authorList>
    </citation>
    <scope>NUCLEOTIDE SEQUENCE [LARGE SCALE GENOMIC DNA]</scope>
</reference>
<evidence type="ECO:0000256" key="2">
    <source>
        <dbReference type="ARBA" id="ARBA00022771"/>
    </source>
</evidence>
<evidence type="ECO:0000256" key="1">
    <source>
        <dbReference type="ARBA" id="ARBA00022723"/>
    </source>
</evidence>
<comment type="caution">
    <text evidence="7">The sequence shown here is derived from an EMBL/GenBank/DDBJ whole genome shotgun (WGS) entry which is preliminary data.</text>
</comment>
<dbReference type="InterPro" id="IPR001965">
    <property type="entry name" value="Znf_PHD"/>
</dbReference>
<dbReference type="Proteomes" id="UP000762676">
    <property type="component" value="Unassembled WGS sequence"/>
</dbReference>
<dbReference type="Pfam" id="PF00628">
    <property type="entry name" value="PHD"/>
    <property type="match status" value="1"/>
</dbReference>
<evidence type="ECO:0000313" key="7">
    <source>
        <dbReference type="EMBL" id="GFR71531.1"/>
    </source>
</evidence>
<feature type="compositionally biased region" description="Low complexity" evidence="5">
    <location>
        <begin position="33"/>
        <end position="45"/>
    </location>
</feature>
<protein>
    <submittedName>
        <fullName evidence="7">Zinc finger DBF type</fullName>
    </submittedName>
</protein>
<keyword evidence="2 4" id="KW-0863">Zinc-finger</keyword>
<gene>
    <name evidence="7" type="ORF">ElyMa_000355400</name>
</gene>
<keyword evidence="3" id="KW-0862">Zinc</keyword>
<sequence>MKVRIPPPIRFPSATMPTTTTKSIQVWGSPQRQSHGGPSGSLPSGGAQGSTISTTTQSPGFLPGDSCNPVYLSLVLLQAGDIETNPGPNWPCSVCSRNVETGRVPRCFSCQRWIHVKCSNMSSTVIKRLPSNHQWTCPKCSN</sequence>
<evidence type="ECO:0000256" key="5">
    <source>
        <dbReference type="SAM" id="MobiDB-lite"/>
    </source>
</evidence>
<dbReference type="InterPro" id="IPR011011">
    <property type="entry name" value="Znf_FYVE_PHD"/>
</dbReference>
<dbReference type="SMART" id="SM00249">
    <property type="entry name" value="PHD"/>
    <property type="match status" value="1"/>
</dbReference>
<keyword evidence="1" id="KW-0479">Metal-binding</keyword>
<dbReference type="InterPro" id="IPR019787">
    <property type="entry name" value="Znf_PHD-finger"/>
</dbReference>
<dbReference type="PROSITE" id="PS50016">
    <property type="entry name" value="ZF_PHD_2"/>
    <property type="match status" value="1"/>
</dbReference>
<proteinExistence type="predicted"/>